<dbReference type="Pfam" id="PF21310">
    <property type="entry name" value="OCRL-like_ASH"/>
    <property type="match status" value="1"/>
</dbReference>
<dbReference type="Gene3D" id="3.60.10.10">
    <property type="entry name" value="Endonuclease/exonuclease/phosphatase"/>
    <property type="match status" value="1"/>
</dbReference>
<dbReference type="InterPro" id="IPR046985">
    <property type="entry name" value="IP5"/>
</dbReference>
<accession>A0A1Y1WQV0</accession>
<proteinExistence type="predicted"/>
<dbReference type="GO" id="GO:0046856">
    <property type="term" value="P:phosphatidylinositol dephosphorylation"/>
    <property type="evidence" value="ECO:0007669"/>
    <property type="project" value="InterPro"/>
</dbReference>
<comment type="caution">
    <text evidence="2">The sequence shown here is derived from an EMBL/GenBank/DDBJ whole genome shotgun (WGS) entry which is preliminary data.</text>
</comment>
<dbReference type="STRING" id="1754192.A0A1Y1WQV0"/>
<dbReference type="InterPro" id="IPR008936">
    <property type="entry name" value="Rho_GTPase_activation_prot"/>
</dbReference>
<evidence type="ECO:0000313" key="2">
    <source>
        <dbReference type="EMBL" id="ORX75901.1"/>
    </source>
</evidence>
<dbReference type="AlphaFoldDB" id="A0A1Y1WQV0"/>
<dbReference type="Pfam" id="PF22669">
    <property type="entry name" value="Exo_endo_phos2"/>
    <property type="match status" value="1"/>
</dbReference>
<sequence length="948" mass="110317">METKEAIKYFQSILRLNEKLETEYLTGISFGQSILVTIVSNISTHEYCLFLLEKNFFGVSIYKIISIDENFNFNIEKKFTNNNIIWIFKGLNIKELKVTIPMKQQYYKDFKYKLEKIYEEKKNTEYYEDFSFNWLNNYKSYETDLEEKFSNITTTEENPFIHPLSSEITLNYCLSRECWVSKQLAIEQPKFIDLRKINIFIGTWNVNGKNPDCSLNEWLNSYKYKTPDIYVIGLQEMDLSKEAYIVTNNERESLWCQRIEEGINTSSKKYVKVASQQMVGICVFAFVKKELKKAISNVSTTFIGCGLMGIMGNKGASGIRMMIYDSYVCFVNSHLAADSSQVQRRNEDFKDITKSLLFPFIPPSENINNYYNGTGFNKEQFYTENMLRFNITSNKWLNNICQENLKEKENMKLNFSIFDNDILFWFGDLNYRLNNSGDAIKEYINKGKIEDLLEFDQLMIEKEKKQVFTDFYESKIHFIPTYKYDIGTNIFDTSEKKRAPAFCDRILWYKSPKALKPSEISLNKISKEDEWIIPKNYNSYRNLTISDHKPVFSEFEILVRKVNKEKYSEIYSQLIKQLDRHENDSIPVLTVSSFVIDFGKITNNISSTKSIIIKNEGKVLSSYELVTSLDHNKSKSTFPYISVKPSSNSIYPGESQTVNITLTITTETSLKNIDEIIILSVKNGNDMFLNIKSEITPSIIGIPIETLCQINQPLSYYPWDTIIELSNKKELSDKTKEILEKEEFSCIPKCLYIIIDFLMKYGRDEKYSFNNGNIIIKKYIIYCLNNNIDLDINLLLFGRSSLSDSNLSSLDRLTSLDSMDTAISSISRIEKLSLYDYRLSESKNDLTQNVYKNYSLKEVKNKISIITKKQGKLPSINSMAEVLMKFLYEFPKAVVPYEIFKKYGSKFQTLYSALPPSHANTLNYLICYIGDTISYELFSKIELGILLS</sequence>
<organism evidence="2 3">
    <name type="scientific">Anaeromyces robustus</name>
    <dbReference type="NCBI Taxonomy" id="1754192"/>
    <lineage>
        <taxon>Eukaryota</taxon>
        <taxon>Fungi</taxon>
        <taxon>Fungi incertae sedis</taxon>
        <taxon>Chytridiomycota</taxon>
        <taxon>Chytridiomycota incertae sedis</taxon>
        <taxon>Neocallimastigomycetes</taxon>
        <taxon>Neocallimastigales</taxon>
        <taxon>Neocallimastigaceae</taxon>
        <taxon>Anaeromyces</taxon>
    </lineage>
</organism>
<protein>
    <submittedName>
        <fullName evidence="2">DNase I-like protein</fullName>
    </submittedName>
</protein>
<dbReference type="SUPFAM" id="SSF56219">
    <property type="entry name" value="DNase I-like"/>
    <property type="match status" value="1"/>
</dbReference>
<dbReference type="InterPro" id="IPR013783">
    <property type="entry name" value="Ig-like_fold"/>
</dbReference>
<keyword evidence="3" id="KW-1185">Reference proteome</keyword>
<dbReference type="EMBL" id="MCFG01000330">
    <property type="protein sequence ID" value="ORX75901.1"/>
    <property type="molecule type" value="Genomic_DNA"/>
</dbReference>
<reference evidence="2 3" key="2">
    <citation type="submission" date="2016-08" db="EMBL/GenBank/DDBJ databases">
        <title>Pervasive Adenine N6-methylation of Active Genes in Fungi.</title>
        <authorList>
            <consortium name="DOE Joint Genome Institute"/>
            <person name="Mondo S.J."/>
            <person name="Dannebaum R.O."/>
            <person name="Kuo R.C."/>
            <person name="Labutti K."/>
            <person name="Haridas S."/>
            <person name="Kuo A."/>
            <person name="Salamov A."/>
            <person name="Ahrendt S.R."/>
            <person name="Lipzen A."/>
            <person name="Sullivan W."/>
            <person name="Andreopoulos W.B."/>
            <person name="Clum A."/>
            <person name="Lindquist E."/>
            <person name="Daum C."/>
            <person name="Ramamoorthy G.K."/>
            <person name="Gryganskyi A."/>
            <person name="Culley D."/>
            <person name="Magnuson J.K."/>
            <person name="James T.Y."/>
            <person name="O'Malley M.A."/>
            <person name="Stajich J.E."/>
            <person name="Spatafora J.W."/>
            <person name="Visel A."/>
            <person name="Grigoriev I.V."/>
        </authorList>
    </citation>
    <scope>NUCLEOTIDE SEQUENCE [LARGE SCALE GENOMIC DNA]</scope>
    <source>
        <strain evidence="2 3">S4</strain>
    </source>
</reference>
<dbReference type="Proteomes" id="UP000193944">
    <property type="component" value="Unassembled WGS sequence"/>
</dbReference>
<dbReference type="InterPro" id="IPR000300">
    <property type="entry name" value="IPPc"/>
</dbReference>
<feature type="domain" description="Inositol polyphosphate-related phosphatase" evidence="1">
    <location>
        <begin position="195"/>
        <end position="563"/>
    </location>
</feature>
<dbReference type="OrthoDB" id="7862313at2759"/>
<dbReference type="InterPro" id="IPR048869">
    <property type="entry name" value="OCRL-1_2_ASH"/>
</dbReference>
<dbReference type="SMART" id="SM00128">
    <property type="entry name" value="IPPc"/>
    <property type="match status" value="1"/>
</dbReference>
<dbReference type="InterPro" id="IPR036691">
    <property type="entry name" value="Endo/exonu/phosph_ase_sf"/>
</dbReference>
<evidence type="ECO:0000259" key="1">
    <source>
        <dbReference type="SMART" id="SM00128"/>
    </source>
</evidence>
<dbReference type="PANTHER" id="PTHR11200">
    <property type="entry name" value="INOSITOL 5-PHOSPHATASE"/>
    <property type="match status" value="1"/>
</dbReference>
<reference evidence="2 3" key="1">
    <citation type="submission" date="2016-08" db="EMBL/GenBank/DDBJ databases">
        <title>A Parts List for Fungal Cellulosomes Revealed by Comparative Genomics.</title>
        <authorList>
            <consortium name="DOE Joint Genome Institute"/>
            <person name="Haitjema C.H."/>
            <person name="Gilmore S.P."/>
            <person name="Henske J.K."/>
            <person name="Solomon K.V."/>
            <person name="De Groot R."/>
            <person name="Kuo A."/>
            <person name="Mondo S.J."/>
            <person name="Salamov A.A."/>
            <person name="Labutti K."/>
            <person name="Zhao Z."/>
            <person name="Chiniquy J."/>
            <person name="Barry K."/>
            <person name="Brewer H.M."/>
            <person name="Purvine S.O."/>
            <person name="Wright A.T."/>
            <person name="Boxma B."/>
            <person name="Van Alen T."/>
            <person name="Hackstein J.H."/>
            <person name="Baker S.E."/>
            <person name="Grigoriev I.V."/>
            <person name="O'Malley M.A."/>
        </authorList>
    </citation>
    <scope>NUCLEOTIDE SEQUENCE [LARGE SCALE GENOMIC DNA]</scope>
    <source>
        <strain evidence="2 3">S4</strain>
    </source>
</reference>
<gene>
    <name evidence="2" type="ORF">BCR32DRAFT_87291</name>
</gene>
<dbReference type="Gene3D" id="2.60.40.10">
    <property type="entry name" value="Immunoglobulins"/>
    <property type="match status" value="1"/>
</dbReference>
<dbReference type="GO" id="GO:0004439">
    <property type="term" value="F:phosphatidylinositol-4,5-bisphosphate 5-phosphatase activity"/>
    <property type="evidence" value="ECO:0007669"/>
    <property type="project" value="TreeGrafter"/>
</dbReference>
<name>A0A1Y1WQV0_9FUNG</name>
<dbReference type="SUPFAM" id="SSF48350">
    <property type="entry name" value="GTPase activation domain, GAP"/>
    <property type="match status" value="1"/>
</dbReference>
<dbReference type="PANTHER" id="PTHR11200:SF300">
    <property type="entry name" value="TYPE II INOSITOL 1,4,5-TRISPHOSPHATE 5-PHOSPHATASE"/>
    <property type="match status" value="1"/>
</dbReference>
<evidence type="ECO:0000313" key="3">
    <source>
        <dbReference type="Proteomes" id="UP000193944"/>
    </source>
</evidence>